<dbReference type="InterPro" id="IPR011006">
    <property type="entry name" value="CheY-like_superfamily"/>
</dbReference>
<organism evidence="10 11">
    <name type="scientific">Methylobacterium nodulans (strain LMG 21967 / CNCM I-2342 / ORS 2060)</name>
    <dbReference type="NCBI Taxonomy" id="460265"/>
    <lineage>
        <taxon>Bacteria</taxon>
        <taxon>Pseudomonadati</taxon>
        <taxon>Pseudomonadota</taxon>
        <taxon>Alphaproteobacteria</taxon>
        <taxon>Hyphomicrobiales</taxon>
        <taxon>Methylobacteriaceae</taxon>
        <taxon>Methylobacterium</taxon>
    </lineage>
</organism>
<proteinExistence type="predicted"/>
<feature type="domain" description="Response regulatory" evidence="9">
    <location>
        <begin position="696"/>
        <end position="806"/>
    </location>
</feature>
<keyword evidence="8" id="KW-0472">Membrane</keyword>
<dbReference type="PANTHER" id="PTHR44591:SF3">
    <property type="entry name" value="RESPONSE REGULATORY DOMAIN-CONTAINING PROTEIN"/>
    <property type="match status" value="1"/>
</dbReference>
<feature type="region of interest" description="Disordered" evidence="7">
    <location>
        <begin position="203"/>
        <end position="231"/>
    </location>
</feature>
<dbReference type="Pfam" id="PF00072">
    <property type="entry name" value="Response_reg"/>
    <property type="match status" value="1"/>
</dbReference>
<dbReference type="Pfam" id="PF00512">
    <property type="entry name" value="HisKA"/>
    <property type="match status" value="1"/>
</dbReference>
<feature type="modified residue" description="4-aspartylphosphate" evidence="6">
    <location>
        <position position="746"/>
    </location>
</feature>
<dbReference type="EC" id="2.7.13.3" evidence="2"/>
<dbReference type="AlphaFoldDB" id="B8IRA9"/>
<evidence type="ECO:0000256" key="2">
    <source>
        <dbReference type="ARBA" id="ARBA00012438"/>
    </source>
</evidence>
<dbReference type="InterPro" id="IPR050595">
    <property type="entry name" value="Bact_response_regulator"/>
</dbReference>
<dbReference type="EMBL" id="CP001349">
    <property type="protein sequence ID" value="ACL58649.1"/>
    <property type="molecule type" value="Genomic_DNA"/>
</dbReference>
<dbReference type="InterPro" id="IPR001789">
    <property type="entry name" value="Sig_transdc_resp-reg_receiver"/>
</dbReference>
<keyword evidence="5" id="KW-0804">Transcription</keyword>
<dbReference type="SUPFAM" id="SSF52172">
    <property type="entry name" value="CheY-like"/>
    <property type="match status" value="1"/>
</dbReference>
<keyword evidence="8" id="KW-0812">Transmembrane</keyword>
<evidence type="ECO:0000256" key="3">
    <source>
        <dbReference type="ARBA" id="ARBA00022553"/>
    </source>
</evidence>
<keyword evidence="4" id="KW-0805">Transcription regulation</keyword>
<accession>B8IRA9</accession>
<dbReference type="OrthoDB" id="7992775at2"/>
<evidence type="ECO:0000259" key="9">
    <source>
        <dbReference type="PROSITE" id="PS50110"/>
    </source>
</evidence>
<feature type="transmembrane region" description="Helical" evidence="8">
    <location>
        <begin position="257"/>
        <end position="276"/>
    </location>
</feature>
<dbReference type="SUPFAM" id="SSF47384">
    <property type="entry name" value="Homodimeric domain of signal transducing histidine kinase"/>
    <property type="match status" value="1"/>
</dbReference>
<dbReference type="HOGENOM" id="CLU_348776_0_0_5"/>
<dbReference type="Gene3D" id="3.40.50.2300">
    <property type="match status" value="1"/>
</dbReference>
<comment type="catalytic activity">
    <reaction evidence="1">
        <text>ATP + protein L-histidine = ADP + protein N-phospho-L-histidine.</text>
        <dbReference type="EC" id="2.7.13.3"/>
    </reaction>
</comment>
<dbReference type="Proteomes" id="UP000008207">
    <property type="component" value="Chromosome"/>
</dbReference>
<evidence type="ECO:0000256" key="8">
    <source>
        <dbReference type="SAM" id="Phobius"/>
    </source>
</evidence>
<evidence type="ECO:0000313" key="10">
    <source>
        <dbReference type="EMBL" id="ACL58649.1"/>
    </source>
</evidence>
<keyword evidence="8" id="KW-1133">Transmembrane helix</keyword>
<evidence type="ECO:0000313" key="11">
    <source>
        <dbReference type="Proteomes" id="UP000008207"/>
    </source>
</evidence>
<dbReference type="InterPro" id="IPR003661">
    <property type="entry name" value="HisK_dim/P_dom"/>
</dbReference>
<reference evidence="10 11" key="1">
    <citation type="submission" date="2009-01" db="EMBL/GenBank/DDBJ databases">
        <title>Complete sequence of chromosome of Methylobacterium nodulans ORS 2060.</title>
        <authorList>
            <consortium name="US DOE Joint Genome Institute"/>
            <person name="Lucas S."/>
            <person name="Copeland A."/>
            <person name="Lapidus A."/>
            <person name="Glavina del Rio T."/>
            <person name="Dalin E."/>
            <person name="Tice H."/>
            <person name="Bruce D."/>
            <person name="Goodwin L."/>
            <person name="Pitluck S."/>
            <person name="Sims D."/>
            <person name="Brettin T."/>
            <person name="Detter J.C."/>
            <person name="Han C."/>
            <person name="Larimer F."/>
            <person name="Land M."/>
            <person name="Hauser L."/>
            <person name="Kyrpides N."/>
            <person name="Ivanova N."/>
            <person name="Marx C.J."/>
            <person name="Richardson P."/>
        </authorList>
    </citation>
    <scope>NUCLEOTIDE SEQUENCE [LARGE SCALE GENOMIC DNA]</scope>
    <source>
        <strain evidence="11">LMG 21967 / CNCM I-2342 / ORS 2060</strain>
    </source>
</reference>
<sequence>MLDSVRIPLKVLNAAQLAGVAAVVVALAWLAFTLASAPDRDAAIRRAELVLSRAYADAIDHDLNQIEADARMLALLLRSAGSGPAASDGLGIMRDFLRLKPAYREAALVAADGTVTIASNPRRRTTGLGQQIALLRIRRAQIAVVTGPGEGDTDRPFDLLVSLGVPGQSDCLVLGVGPAFFSDIADRVRRSFDGDGGSATFSVRGADGRLLGGPATPHGEGMSSPTRAGPSLASPGWAVTARLAPDAIPPPRRAPPALALGFALVLGAAGLGYVLAHRTARLLAQLAAPSGGPAEAGSRIRECDDLARALLDRARSTACMLAGAEMGLDRIQGRLTSFEAMSGWTCWEIDPGTQRVVWADRVGLPAAGPVDLTADMAALKERIEAADRALLDRALESAARTDGLHDVVLRLRATPPGTGSRVLVRVLRRPASCEGGWRLHVLSRALRGQDEEGAVPLKADRRRNPVLRRVTDGIVHDINDILTVILASLGTLKRRNQLEGELARFVDTALAGALRGRALTRSMLTFVRSEDETTAECDLSVVIASFVPFLQANVLHNTPVVDRLPPHLPKLLCSERTVEVILLNIALHLRDLGLQGLAIAATEEEADGDEGLGLAPGPYLRLLVASGRPAPGSPPRTRGPTTLAMVAPLVRRLRGGWRLRDDGSGEAAFLAEIWLPALARQAAIAAAPSSGRAPLRVLLVESDSLVRMSVADALADLGHGVVQAASADHALRLLGEQADFDVMIVDQSMPVMSGLQLAAAVVRQHPRIRIVLASPRGQLPGAARPFLHLEKPFRPEDLAAVLQRAEARAAA</sequence>
<dbReference type="KEGG" id="mno:Mnod_3743"/>
<name>B8IRA9_METNO</name>
<evidence type="ECO:0000256" key="5">
    <source>
        <dbReference type="ARBA" id="ARBA00023163"/>
    </source>
</evidence>
<dbReference type="PANTHER" id="PTHR44591">
    <property type="entry name" value="STRESS RESPONSE REGULATOR PROTEIN 1"/>
    <property type="match status" value="1"/>
</dbReference>
<keyword evidence="3 6" id="KW-0597">Phosphoprotein</keyword>
<dbReference type="PROSITE" id="PS50110">
    <property type="entry name" value="RESPONSE_REGULATORY"/>
    <property type="match status" value="1"/>
</dbReference>
<keyword evidence="11" id="KW-1185">Reference proteome</keyword>
<dbReference type="GO" id="GO:0000155">
    <property type="term" value="F:phosphorelay sensor kinase activity"/>
    <property type="evidence" value="ECO:0007669"/>
    <property type="project" value="InterPro"/>
</dbReference>
<evidence type="ECO:0000256" key="7">
    <source>
        <dbReference type="SAM" id="MobiDB-lite"/>
    </source>
</evidence>
<dbReference type="SMART" id="SM00388">
    <property type="entry name" value="HisKA"/>
    <property type="match status" value="1"/>
</dbReference>
<dbReference type="SMART" id="SM00448">
    <property type="entry name" value="REC"/>
    <property type="match status" value="1"/>
</dbReference>
<evidence type="ECO:0000256" key="1">
    <source>
        <dbReference type="ARBA" id="ARBA00000085"/>
    </source>
</evidence>
<gene>
    <name evidence="10" type="ordered locus">Mnod_3743</name>
</gene>
<evidence type="ECO:0000256" key="4">
    <source>
        <dbReference type="ARBA" id="ARBA00023015"/>
    </source>
</evidence>
<evidence type="ECO:0000256" key="6">
    <source>
        <dbReference type="PROSITE-ProRule" id="PRU00169"/>
    </source>
</evidence>
<protein>
    <recommendedName>
        <fullName evidence="2">histidine kinase</fullName>
        <ecNumber evidence="2">2.7.13.3</ecNumber>
    </recommendedName>
</protein>
<dbReference type="InterPro" id="IPR036097">
    <property type="entry name" value="HisK_dim/P_sf"/>
</dbReference>
<dbReference type="Gene3D" id="1.10.287.130">
    <property type="match status" value="1"/>
</dbReference>
<dbReference type="eggNOG" id="COG0784">
    <property type="taxonomic scope" value="Bacteria"/>
</dbReference>
<dbReference type="RefSeq" id="WP_015930305.1">
    <property type="nucleotide sequence ID" value="NC_011894.1"/>
</dbReference>
<feature type="transmembrane region" description="Helical" evidence="8">
    <location>
        <begin position="15"/>
        <end position="37"/>
    </location>
</feature>
<dbReference type="CDD" id="cd00082">
    <property type="entry name" value="HisKA"/>
    <property type="match status" value="1"/>
</dbReference>
<dbReference type="STRING" id="460265.Mnod_3743"/>